<evidence type="ECO:0000259" key="2">
    <source>
        <dbReference type="Pfam" id="PF00857"/>
    </source>
</evidence>
<dbReference type="Gene3D" id="3.40.50.850">
    <property type="entry name" value="Isochorismatase-like"/>
    <property type="match status" value="1"/>
</dbReference>
<dbReference type="GO" id="GO:0016787">
    <property type="term" value="F:hydrolase activity"/>
    <property type="evidence" value="ECO:0007669"/>
    <property type="project" value="UniProtKB-KW"/>
</dbReference>
<dbReference type="InterPro" id="IPR000868">
    <property type="entry name" value="Isochorismatase-like_dom"/>
</dbReference>
<keyword evidence="4" id="KW-1185">Reference proteome</keyword>
<protein>
    <submittedName>
        <fullName evidence="3">Nicotinamidase-related amidase</fullName>
    </submittedName>
</protein>
<dbReference type="OrthoDB" id="9791276at2"/>
<name>A0A419VX30_9BACT</name>
<dbReference type="AlphaFoldDB" id="A0A419VX30"/>
<dbReference type="CDD" id="cd00431">
    <property type="entry name" value="cysteine_hydrolases"/>
    <property type="match status" value="1"/>
</dbReference>
<dbReference type="InterPro" id="IPR050272">
    <property type="entry name" value="Isochorismatase-like_hydrls"/>
</dbReference>
<evidence type="ECO:0000313" key="4">
    <source>
        <dbReference type="Proteomes" id="UP000283387"/>
    </source>
</evidence>
<dbReference type="RefSeq" id="WP_120274766.1">
    <property type="nucleotide sequence ID" value="NZ_RAPN01000003.1"/>
</dbReference>
<sequence>MITKIDEKTALVLIDLQKGIAKDTVHPVADVIRNAVKLIDAFRKRSLPVVLVTVNPSGARFLKCRIEGGKSISPTGEMALPEDFADLVPEIEPLASDIQIRKRTWNAFFETDLHEQLQKHGVTGIVLGGISTSIGVEGTARAASEFGYNQTFVVDAMSDKILEAHDCTVNYIFPRLGELGTTAEVIQHLEL</sequence>
<gene>
    <name evidence="3" type="ORF">BC643_3746</name>
</gene>
<accession>A0A419VX30</accession>
<keyword evidence="1" id="KW-0378">Hydrolase</keyword>
<dbReference type="Pfam" id="PF00857">
    <property type="entry name" value="Isochorismatase"/>
    <property type="match status" value="1"/>
</dbReference>
<feature type="domain" description="Isochorismatase-like" evidence="2">
    <location>
        <begin position="9"/>
        <end position="184"/>
    </location>
</feature>
<dbReference type="EMBL" id="RAPN01000003">
    <property type="protein sequence ID" value="RKD87739.1"/>
    <property type="molecule type" value="Genomic_DNA"/>
</dbReference>
<dbReference type="PANTHER" id="PTHR43540:SF7">
    <property type="entry name" value="ISOCHORISMATASE FAMILY PROTEIN YECD"/>
    <property type="match status" value="1"/>
</dbReference>
<proteinExistence type="predicted"/>
<comment type="caution">
    <text evidence="3">The sequence shown here is derived from an EMBL/GenBank/DDBJ whole genome shotgun (WGS) entry which is preliminary data.</text>
</comment>
<reference evidence="3 4" key="1">
    <citation type="submission" date="2018-09" db="EMBL/GenBank/DDBJ databases">
        <title>Genomic Encyclopedia of Archaeal and Bacterial Type Strains, Phase II (KMG-II): from individual species to whole genera.</title>
        <authorList>
            <person name="Goeker M."/>
        </authorList>
    </citation>
    <scope>NUCLEOTIDE SEQUENCE [LARGE SCALE GENOMIC DNA]</scope>
    <source>
        <strain evidence="3 4">DSM 27148</strain>
    </source>
</reference>
<organism evidence="3 4">
    <name type="scientific">Mangrovibacterium diazotrophicum</name>
    <dbReference type="NCBI Taxonomy" id="1261403"/>
    <lineage>
        <taxon>Bacteria</taxon>
        <taxon>Pseudomonadati</taxon>
        <taxon>Bacteroidota</taxon>
        <taxon>Bacteroidia</taxon>
        <taxon>Marinilabiliales</taxon>
        <taxon>Prolixibacteraceae</taxon>
        <taxon>Mangrovibacterium</taxon>
    </lineage>
</organism>
<dbReference type="PANTHER" id="PTHR43540">
    <property type="entry name" value="PEROXYUREIDOACRYLATE/UREIDOACRYLATE AMIDOHYDROLASE-RELATED"/>
    <property type="match status" value="1"/>
</dbReference>
<evidence type="ECO:0000313" key="3">
    <source>
        <dbReference type="EMBL" id="RKD87739.1"/>
    </source>
</evidence>
<dbReference type="SUPFAM" id="SSF52499">
    <property type="entry name" value="Isochorismatase-like hydrolases"/>
    <property type="match status" value="1"/>
</dbReference>
<evidence type="ECO:0000256" key="1">
    <source>
        <dbReference type="ARBA" id="ARBA00022801"/>
    </source>
</evidence>
<dbReference type="InterPro" id="IPR036380">
    <property type="entry name" value="Isochorismatase-like_sf"/>
</dbReference>
<dbReference type="Proteomes" id="UP000283387">
    <property type="component" value="Unassembled WGS sequence"/>
</dbReference>